<organism evidence="1 2">
    <name type="scientific">Knipowitschia caucasica</name>
    <name type="common">Caucasian dwarf goby</name>
    <name type="synonym">Pomatoschistus caucasicus</name>
    <dbReference type="NCBI Taxonomy" id="637954"/>
    <lineage>
        <taxon>Eukaryota</taxon>
        <taxon>Metazoa</taxon>
        <taxon>Chordata</taxon>
        <taxon>Craniata</taxon>
        <taxon>Vertebrata</taxon>
        <taxon>Euteleostomi</taxon>
        <taxon>Actinopterygii</taxon>
        <taxon>Neopterygii</taxon>
        <taxon>Teleostei</taxon>
        <taxon>Neoteleostei</taxon>
        <taxon>Acanthomorphata</taxon>
        <taxon>Gobiaria</taxon>
        <taxon>Gobiiformes</taxon>
        <taxon>Gobioidei</taxon>
        <taxon>Gobiidae</taxon>
        <taxon>Gobiinae</taxon>
        <taxon>Knipowitschia</taxon>
    </lineage>
</organism>
<dbReference type="EMBL" id="OZ035845">
    <property type="protein sequence ID" value="CAL1599290.1"/>
    <property type="molecule type" value="Genomic_DNA"/>
</dbReference>
<keyword evidence="2" id="KW-1185">Reference proteome</keyword>
<evidence type="ECO:0000313" key="1">
    <source>
        <dbReference type="EMBL" id="CAL1599290.1"/>
    </source>
</evidence>
<accession>A0AAV2LDL9</accession>
<evidence type="ECO:0000313" key="2">
    <source>
        <dbReference type="Proteomes" id="UP001497482"/>
    </source>
</evidence>
<gene>
    <name evidence="1" type="ORF">KC01_LOCUS27583</name>
</gene>
<dbReference type="AlphaFoldDB" id="A0AAV2LDL9"/>
<name>A0AAV2LDL9_KNICA</name>
<dbReference type="Proteomes" id="UP001497482">
    <property type="component" value="Chromosome 23"/>
</dbReference>
<sequence length="83" mass="9029">MKDDEGFVEARRCRPVVALRFLTTFSGCFGGIDTFKGTKAEREPPSSSDAADTSFSLRRCGRDSAPISALVTGVGVWKQLENQ</sequence>
<proteinExistence type="predicted"/>
<protein>
    <submittedName>
        <fullName evidence="1">Uncharacterized protein</fullName>
    </submittedName>
</protein>
<reference evidence="1 2" key="1">
    <citation type="submission" date="2024-04" db="EMBL/GenBank/DDBJ databases">
        <authorList>
            <person name="Waldvogel A.-M."/>
            <person name="Schoenle A."/>
        </authorList>
    </citation>
    <scope>NUCLEOTIDE SEQUENCE [LARGE SCALE GENOMIC DNA]</scope>
</reference>